<name>A0A1S2PV16_9ACTN</name>
<accession>A0A1S2PV16</accession>
<dbReference type="RefSeq" id="WP_071384318.1">
    <property type="nucleotide sequence ID" value="NZ_MLYO01000057.1"/>
</dbReference>
<gene>
    <name evidence="1" type="ORF">BIV23_31095</name>
</gene>
<comment type="caution">
    <text evidence="1">The sequence shown here is derived from an EMBL/GenBank/DDBJ whole genome shotgun (WGS) entry which is preliminary data.</text>
</comment>
<proteinExistence type="predicted"/>
<organism evidence="1 2">
    <name type="scientific">Streptomyces monashensis</name>
    <dbReference type="NCBI Taxonomy" id="1678012"/>
    <lineage>
        <taxon>Bacteria</taxon>
        <taxon>Bacillati</taxon>
        <taxon>Actinomycetota</taxon>
        <taxon>Actinomycetes</taxon>
        <taxon>Kitasatosporales</taxon>
        <taxon>Streptomycetaceae</taxon>
        <taxon>Streptomyces</taxon>
    </lineage>
</organism>
<dbReference type="OrthoDB" id="3699656at2"/>
<dbReference type="Proteomes" id="UP000179642">
    <property type="component" value="Unassembled WGS sequence"/>
</dbReference>
<evidence type="ECO:0000313" key="1">
    <source>
        <dbReference type="EMBL" id="OIJ97678.1"/>
    </source>
</evidence>
<keyword evidence="2" id="KW-1185">Reference proteome</keyword>
<protein>
    <submittedName>
        <fullName evidence="1">Uncharacterized protein</fullName>
    </submittedName>
</protein>
<reference evidence="1 2" key="1">
    <citation type="submission" date="2016-10" db="EMBL/GenBank/DDBJ databases">
        <title>Genome sequence of Streptomyces sp. MUSC 1.</title>
        <authorList>
            <person name="Lee L.-H."/>
            <person name="Ser H.-L."/>
            <person name="Law J.W.-F."/>
        </authorList>
    </citation>
    <scope>NUCLEOTIDE SEQUENCE [LARGE SCALE GENOMIC DNA]</scope>
    <source>
        <strain evidence="1 2">MUSC 1</strain>
    </source>
</reference>
<dbReference type="EMBL" id="MLYO01000057">
    <property type="protein sequence ID" value="OIJ97678.1"/>
    <property type="molecule type" value="Genomic_DNA"/>
</dbReference>
<dbReference type="AlphaFoldDB" id="A0A1S2PV16"/>
<evidence type="ECO:0000313" key="2">
    <source>
        <dbReference type="Proteomes" id="UP000179642"/>
    </source>
</evidence>
<sequence>MSDAVRGPRSRPFTLVVCGSCRTAAGNQVMEGLRRAVRACPHGVMVSTGCLEMVLHCRGGRGVHAAAQPCEADRRPSGAVVRLGPLVSEADAEAVAAWLGAGMPEDGTLPDRLRTAPAPRWVARLN</sequence>